<dbReference type="RefSeq" id="WP_125435170.1">
    <property type="nucleotide sequence ID" value="NZ_RWIU01000001.1"/>
</dbReference>
<proteinExistence type="predicted"/>
<dbReference type="Proteomes" id="UP000270291">
    <property type="component" value="Unassembled WGS sequence"/>
</dbReference>
<protein>
    <submittedName>
        <fullName evidence="1">Uncharacterized protein</fullName>
    </submittedName>
</protein>
<dbReference type="AlphaFoldDB" id="A0A428KHL4"/>
<comment type="caution">
    <text evidence="1">The sequence shown here is derived from an EMBL/GenBank/DDBJ whole genome shotgun (WGS) entry which is preliminary data.</text>
</comment>
<evidence type="ECO:0000313" key="2">
    <source>
        <dbReference type="Proteomes" id="UP000270291"/>
    </source>
</evidence>
<reference evidence="1 2" key="1">
    <citation type="submission" date="2018-12" db="EMBL/GenBank/DDBJ databases">
        <authorList>
            <person name="Feng G."/>
            <person name="Zhu H."/>
        </authorList>
    </citation>
    <scope>NUCLEOTIDE SEQUENCE [LARGE SCALE GENOMIC DNA]</scope>
    <source>
        <strain evidence="1 2">LMG 26000</strain>
    </source>
</reference>
<dbReference type="OrthoDB" id="883353at2"/>
<organism evidence="1 2">
    <name type="scientific">Hymenobacter perfusus</name>
    <dbReference type="NCBI Taxonomy" id="1236770"/>
    <lineage>
        <taxon>Bacteria</taxon>
        <taxon>Pseudomonadati</taxon>
        <taxon>Bacteroidota</taxon>
        <taxon>Cytophagia</taxon>
        <taxon>Cytophagales</taxon>
        <taxon>Hymenobacteraceae</taxon>
        <taxon>Hymenobacter</taxon>
    </lineage>
</organism>
<sequence>MQPTRSSLIAALLLAAVFSAVHLRLAYPPLPKPLVVRHWGTPHMLLSDSVVYGFVRELLAQSDTVENHPDNADSTRITISHLLVEHQVIPLFPIYPKNTPDSDINYLYGRLPAGLLQQMYKKKLLSIIDTIHMKQQVKYSKGFGLEQRFVSDGYNVISADSMRRLYDKYSFSINEYFDKKYGTATYTQLSCPIFSVDKRIVIVSVNPACAGGCGDGATYVLERRRNKWYKLFVIEE</sequence>
<name>A0A428KHL4_9BACT</name>
<accession>A0A428KHL4</accession>
<gene>
    <name evidence="1" type="ORF">EI293_01850</name>
</gene>
<keyword evidence="2" id="KW-1185">Reference proteome</keyword>
<evidence type="ECO:0000313" key="1">
    <source>
        <dbReference type="EMBL" id="RSK45942.1"/>
    </source>
</evidence>
<dbReference type="EMBL" id="RWIU01000001">
    <property type="protein sequence ID" value="RSK45942.1"/>
    <property type="molecule type" value="Genomic_DNA"/>
</dbReference>